<comment type="caution">
    <text evidence="2">The sequence shown here is derived from an EMBL/GenBank/DDBJ whole genome shotgun (WGS) entry which is preliminary data.</text>
</comment>
<evidence type="ECO:0000256" key="1">
    <source>
        <dbReference type="SAM" id="MobiDB-lite"/>
    </source>
</evidence>
<protein>
    <submittedName>
        <fullName evidence="2">Uncharacterized protein</fullName>
    </submittedName>
</protein>
<organism evidence="2 3">
    <name type="scientific">Linum tenue</name>
    <dbReference type="NCBI Taxonomy" id="586396"/>
    <lineage>
        <taxon>Eukaryota</taxon>
        <taxon>Viridiplantae</taxon>
        <taxon>Streptophyta</taxon>
        <taxon>Embryophyta</taxon>
        <taxon>Tracheophyta</taxon>
        <taxon>Spermatophyta</taxon>
        <taxon>Magnoliopsida</taxon>
        <taxon>eudicotyledons</taxon>
        <taxon>Gunneridae</taxon>
        <taxon>Pentapetalae</taxon>
        <taxon>rosids</taxon>
        <taxon>fabids</taxon>
        <taxon>Malpighiales</taxon>
        <taxon>Linaceae</taxon>
        <taxon>Linum</taxon>
    </lineage>
</organism>
<dbReference type="EMBL" id="CAMGYJ010000009">
    <property type="protein sequence ID" value="CAI0476824.1"/>
    <property type="molecule type" value="Genomic_DNA"/>
</dbReference>
<reference evidence="2" key="1">
    <citation type="submission" date="2022-08" db="EMBL/GenBank/DDBJ databases">
        <authorList>
            <person name="Gutierrez-Valencia J."/>
        </authorList>
    </citation>
    <scope>NUCLEOTIDE SEQUENCE</scope>
</reference>
<evidence type="ECO:0000313" key="2">
    <source>
        <dbReference type="EMBL" id="CAI0476824.1"/>
    </source>
</evidence>
<proteinExistence type="predicted"/>
<evidence type="ECO:0000313" key="3">
    <source>
        <dbReference type="Proteomes" id="UP001154282"/>
    </source>
</evidence>
<feature type="region of interest" description="Disordered" evidence="1">
    <location>
        <begin position="1"/>
        <end position="38"/>
    </location>
</feature>
<gene>
    <name evidence="2" type="ORF">LITE_LOCUS40938</name>
</gene>
<accession>A0AAV0Q1F4</accession>
<keyword evidence="3" id="KW-1185">Reference proteome</keyword>
<feature type="non-terminal residue" evidence="2">
    <location>
        <position position="1"/>
    </location>
</feature>
<dbReference type="Proteomes" id="UP001154282">
    <property type="component" value="Unassembled WGS sequence"/>
</dbReference>
<sequence length="94" mass="10500">RSQSPEETLPYLESAARKLSSSSSSVSPSLKPRSFVPLRSSRNNPVVFLSDPFVRRPLVFLSKLQKPSAHSFFAPPETAQRDDHHCKFTLSTTV</sequence>
<dbReference type="AlphaFoldDB" id="A0AAV0Q1F4"/>
<name>A0AAV0Q1F4_9ROSI</name>
<feature type="compositionally biased region" description="Low complexity" evidence="1">
    <location>
        <begin position="17"/>
        <end position="34"/>
    </location>
</feature>